<dbReference type="GO" id="GO:0008270">
    <property type="term" value="F:zinc ion binding"/>
    <property type="evidence" value="ECO:0007669"/>
    <property type="project" value="UniProtKB-KW"/>
</dbReference>
<dbReference type="EMBL" id="JAGTXO010000009">
    <property type="protein sequence ID" value="KAG8465854.1"/>
    <property type="molecule type" value="Genomic_DNA"/>
</dbReference>
<comment type="caution">
    <text evidence="7">The sequence shown here is derived from an EMBL/GenBank/DDBJ whole genome shotgun (WGS) entry which is preliminary data.</text>
</comment>
<dbReference type="PROSITE" id="PS51501">
    <property type="entry name" value="ZF_DNL"/>
    <property type="match status" value="1"/>
</dbReference>
<keyword evidence="2 4" id="KW-0863">Zinc-finger</keyword>
<evidence type="ECO:0000256" key="5">
    <source>
        <dbReference type="SAM" id="SignalP"/>
    </source>
</evidence>
<dbReference type="GO" id="GO:0051087">
    <property type="term" value="F:protein-folding chaperone binding"/>
    <property type="evidence" value="ECO:0007669"/>
    <property type="project" value="TreeGrafter"/>
</dbReference>
<feature type="domain" description="DNL-type" evidence="6">
    <location>
        <begin position="61"/>
        <end position="172"/>
    </location>
</feature>
<feature type="chain" id="PRO_5035146471" description="DNL-type domain-containing protein" evidence="5">
    <location>
        <begin position="17"/>
        <end position="175"/>
    </location>
</feature>
<dbReference type="GO" id="GO:0050821">
    <property type="term" value="P:protein stabilization"/>
    <property type="evidence" value="ECO:0007669"/>
    <property type="project" value="TreeGrafter"/>
</dbReference>
<dbReference type="AlphaFoldDB" id="A0A8J5XM57"/>
<evidence type="ECO:0000259" key="6">
    <source>
        <dbReference type="PROSITE" id="PS51501"/>
    </source>
</evidence>
<dbReference type="InterPro" id="IPR007853">
    <property type="entry name" value="Znf_DNL-typ"/>
</dbReference>
<dbReference type="OrthoDB" id="512667at2759"/>
<dbReference type="PANTHER" id="PTHR20922:SF13">
    <property type="entry name" value="DNL-TYPE ZINC FINGER PROTEIN"/>
    <property type="match status" value="1"/>
</dbReference>
<feature type="signal peptide" evidence="5">
    <location>
        <begin position="1"/>
        <end position="16"/>
    </location>
</feature>
<reference evidence="7" key="1">
    <citation type="submission" date="2021-05" db="EMBL/GenBank/DDBJ databases">
        <title>The genome of the haptophyte Pavlova lutheri (Diacronema luteri, Pavlovales) - a model for lipid biosynthesis in eukaryotic algae.</title>
        <authorList>
            <person name="Hulatt C.J."/>
            <person name="Posewitz M.C."/>
        </authorList>
    </citation>
    <scope>NUCLEOTIDE SEQUENCE</scope>
    <source>
        <strain evidence="7">NIVA-4/92</strain>
    </source>
</reference>
<name>A0A8J5XM57_DIALT</name>
<evidence type="ECO:0000256" key="3">
    <source>
        <dbReference type="ARBA" id="ARBA00022833"/>
    </source>
</evidence>
<protein>
    <recommendedName>
        <fullName evidence="6">DNL-type domain-containing protein</fullName>
    </recommendedName>
</protein>
<proteinExistence type="predicted"/>
<dbReference type="InterPro" id="IPR024158">
    <property type="entry name" value="Mt_import_TIM15"/>
</dbReference>
<sequence>MAVLWIAMLGVTASRGGCGGAWTRARPCASPPRRQSVRLLAADEQPQNDVARVKLDGVGRLGRRTTRIDFTCQACGSRTSRMINPEAYRTGVVIVQCASPPCSKHHVIADNLDYLERGFKNIVEWGKANGIPGILLRGAAQLPRSEVVVTEGEDTAIVTAAADEPGPPTSTAGGG</sequence>
<gene>
    <name evidence="7" type="ORF">KFE25_005424</name>
</gene>
<keyword evidence="3" id="KW-0862">Zinc</keyword>
<evidence type="ECO:0000256" key="2">
    <source>
        <dbReference type="ARBA" id="ARBA00022771"/>
    </source>
</evidence>
<dbReference type="PANTHER" id="PTHR20922">
    <property type="entry name" value="DNL-TYPE ZINC FINGER PROTEIN"/>
    <property type="match status" value="1"/>
</dbReference>
<keyword evidence="5" id="KW-0732">Signal</keyword>
<evidence type="ECO:0000313" key="8">
    <source>
        <dbReference type="Proteomes" id="UP000751190"/>
    </source>
</evidence>
<keyword evidence="8" id="KW-1185">Reference proteome</keyword>
<evidence type="ECO:0000256" key="1">
    <source>
        <dbReference type="ARBA" id="ARBA00022723"/>
    </source>
</evidence>
<dbReference type="GO" id="GO:0030150">
    <property type="term" value="P:protein import into mitochondrial matrix"/>
    <property type="evidence" value="ECO:0007669"/>
    <property type="project" value="TreeGrafter"/>
</dbReference>
<organism evidence="7 8">
    <name type="scientific">Diacronema lutheri</name>
    <name type="common">Unicellular marine alga</name>
    <name type="synonym">Monochrysis lutheri</name>
    <dbReference type="NCBI Taxonomy" id="2081491"/>
    <lineage>
        <taxon>Eukaryota</taxon>
        <taxon>Haptista</taxon>
        <taxon>Haptophyta</taxon>
        <taxon>Pavlovophyceae</taxon>
        <taxon>Pavlovales</taxon>
        <taxon>Pavlovaceae</taxon>
        <taxon>Diacronema</taxon>
    </lineage>
</organism>
<dbReference type="GO" id="GO:0005739">
    <property type="term" value="C:mitochondrion"/>
    <property type="evidence" value="ECO:0007669"/>
    <property type="project" value="TreeGrafter"/>
</dbReference>
<evidence type="ECO:0000256" key="4">
    <source>
        <dbReference type="PROSITE-ProRule" id="PRU00834"/>
    </source>
</evidence>
<dbReference type="Pfam" id="PF05180">
    <property type="entry name" value="zf-DNL"/>
    <property type="match status" value="1"/>
</dbReference>
<dbReference type="Proteomes" id="UP000751190">
    <property type="component" value="Unassembled WGS sequence"/>
</dbReference>
<accession>A0A8J5XM57</accession>
<keyword evidence="1" id="KW-0479">Metal-binding</keyword>
<dbReference type="GO" id="GO:0006457">
    <property type="term" value="P:protein folding"/>
    <property type="evidence" value="ECO:0007669"/>
    <property type="project" value="TreeGrafter"/>
</dbReference>
<evidence type="ECO:0000313" key="7">
    <source>
        <dbReference type="EMBL" id="KAG8465854.1"/>
    </source>
</evidence>